<reference evidence="1" key="1">
    <citation type="submission" date="2022-04" db="EMBL/GenBank/DDBJ databases">
        <title>Hymenobacter sp. isolated from the air.</title>
        <authorList>
            <person name="Won M."/>
            <person name="Lee C.-M."/>
            <person name="Woen H.-Y."/>
            <person name="Kwon S.-W."/>
        </authorList>
    </citation>
    <scope>NUCLEOTIDE SEQUENCE</scope>
    <source>
        <strain evidence="1">5116S-3</strain>
    </source>
</reference>
<dbReference type="GO" id="GO:0005975">
    <property type="term" value="P:carbohydrate metabolic process"/>
    <property type="evidence" value="ECO:0007669"/>
    <property type="project" value="TreeGrafter"/>
</dbReference>
<protein>
    <submittedName>
        <fullName evidence="1">Uncharacterized protein</fullName>
    </submittedName>
</protein>
<dbReference type="PANTHER" id="PTHR22901">
    <property type="entry name" value="SIALATE O-ACETYLESTERASE"/>
    <property type="match status" value="1"/>
</dbReference>
<evidence type="ECO:0000313" key="1">
    <source>
        <dbReference type="EMBL" id="UOQ70422.1"/>
    </source>
</evidence>
<evidence type="ECO:0000313" key="2">
    <source>
        <dbReference type="Proteomes" id="UP000831796"/>
    </source>
</evidence>
<keyword evidence="2" id="KW-1185">Reference proteome</keyword>
<dbReference type="RefSeq" id="WP_244673844.1">
    <property type="nucleotide sequence ID" value="NZ_CP095046.1"/>
</dbReference>
<proteinExistence type="predicted"/>
<gene>
    <name evidence="1" type="ORF">MUN79_16950</name>
</gene>
<dbReference type="InterPro" id="IPR039329">
    <property type="entry name" value="SIAE"/>
</dbReference>
<dbReference type="AlphaFoldDB" id="A0A8T9Q0M2"/>
<dbReference type="PANTHER" id="PTHR22901:SF0">
    <property type="entry name" value="SIALATE O-ACETYLESTERASE"/>
    <property type="match status" value="1"/>
</dbReference>
<sequence>MKVENGRVRLRFDYAETGLIAQNGPLREFTIAGPDSVFHPAQARIEGNSVLVWNEQVTQPVAVRFAWRAIPNPNFYNAAGLPASPFRTDKWKLKTQGLL</sequence>
<dbReference type="EMBL" id="CP095046">
    <property type="protein sequence ID" value="UOQ70422.1"/>
    <property type="molecule type" value="Genomic_DNA"/>
</dbReference>
<dbReference type="KEGG" id="hcu:MUN79_16950"/>
<accession>A0A8T9Q0M2</accession>
<dbReference type="Proteomes" id="UP000831796">
    <property type="component" value="Chromosome"/>
</dbReference>
<organism evidence="1 2">
    <name type="scientific">Hymenobacter cellulosilyticus</name>
    <dbReference type="NCBI Taxonomy" id="2932248"/>
    <lineage>
        <taxon>Bacteria</taxon>
        <taxon>Pseudomonadati</taxon>
        <taxon>Bacteroidota</taxon>
        <taxon>Cytophagia</taxon>
        <taxon>Cytophagales</taxon>
        <taxon>Hymenobacteraceae</taxon>
        <taxon>Hymenobacter</taxon>
    </lineage>
</organism>
<dbReference type="GO" id="GO:0001681">
    <property type="term" value="F:sialate O-acetylesterase activity"/>
    <property type="evidence" value="ECO:0007669"/>
    <property type="project" value="InterPro"/>
</dbReference>
<name>A0A8T9Q0M2_9BACT</name>